<dbReference type="InterPro" id="IPR000792">
    <property type="entry name" value="Tscrpt_reg_LuxR_C"/>
</dbReference>
<dbReference type="Pfam" id="PF25872">
    <property type="entry name" value="HTH_77"/>
    <property type="match status" value="1"/>
</dbReference>
<dbReference type="InterPro" id="IPR027417">
    <property type="entry name" value="P-loop_NTPase"/>
</dbReference>
<dbReference type="InterPro" id="IPR016032">
    <property type="entry name" value="Sig_transdc_resp-reg_C-effctor"/>
</dbReference>
<dbReference type="SMART" id="SM00421">
    <property type="entry name" value="HTH_LUXR"/>
    <property type="match status" value="1"/>
</dbReference>
<dbReference type="PROSITE" id="PS50043">
    <property type="entry name" value="HTH_LUXR_2"/>
    <property type="match status" value="1"/>
</dbReference>
<dbReference type="Gene3D" id="1.10.10.10">
    <property type="entry name" value="Winged helix-like DNA-binding domain superfamily/Winged helix DNA-binding domain"/>
    <property type="match status" value="1"/>
</dbReference>
<dbReference type="InterPro" id="IPR036388">
    <property type="entry name" value="WH-like_DNA-bd_sf"/>
</dbReference>
<dbReference type="SUPFAM" id="SSF46894">
    <property type="entry name" value="C-terminal effector domain of the bipartite response regulators"/>
    <property type="match status" value="1"/>
</dbReference>
<evidence type="ECO:0000313" key="3">
    <source>
        <dbReference type="Proteomes" id="UP001500542"/>
    </source>
</evidence>
<sequence>MSTGEVPVELTSFVGREEQIRAGLVRLEAANPLTLVGPGGVGKTRLAGRLAQAAQKADPRLRVHWCTLIGVPDGADAVTVERTVAKSLGVEIVTERSARSMLLDHLGEEAGSGPVLLVLDNCEHVAAPVGSLVSAILAEVSGVQVLATSREALGCAGEQLFAVPPLTCLSDAPEGSRYEALDLLTERAAAVGISIGPADHTTAALLCQRLDGLPLAIELAAAGLRSQSLREILARLDGGPGDERFSLLTRGPRHGAHPMHHSMQAAVDWSYRLCDDAEKSLWARLSVFENGWDLAAAQAVGAGPDLPAAQVLDVLTELVGKSVVTADTSGPSTRYRMLETLRQYGVARAEESGETESLRRRHRDHFLEVSRQAAVDWYGPREVEWLSRTSRDLANFRAALAWSSSIAGEEAAGLEIAVGLARLRLQFYLGNSGETIDWLRTGLAATKAAEAPELRLWAVVMTGLTALCQGDLSTAEAMADQGRDEAGDDGLSAALMALLLGLHAFFALGDPASIAVLRAAATGFESAGAQYRGERAMALMFAGMAADWYGPASEAVELSQQYADETLADGAEWAHGWSLLVSGLALIWHVDALSLPPIKRARQQSGDHWGLMYLTHLVAWAAAEVIKQRPEPSADADHADAIRAARALGGASRLRERYRVAIATLPPFRDANAEAERVATGVLGADGFRTAYRFGNALHYDEIDALATNEVVGSPDGHDNGCAAPTPWSDLTSAEKHVAQLAAQGLSDAQIARRRVCSVRTVEKHLENVRRKLLIESRTEISRWVPPGLLNP</sequence>
<dbReference type="PRINTS" id="PR00364">
    <property type="entry name" value="DISEASERSIST"/>
</dbReference>
<gene>
    <name evidence="2" type="ORF">GCM10009554_38260</name>
</gene>
<dbReference type="PANTHER" id="PTHR47691:SF3">
    <property type="entry name" value="HTH-TYPE TRANSCRIPTIONAL REGULATOR RV0890C-RELATED"/>
    <property type="match status" value="1"/>
</dbReference>
<dbReference type="Proteomes" id="UP001500542">
    <property type="component" value="Unassembled WGS sequence"/>
</dbReference>
<reference evidence="2 3" key="1">
    <citation type="journal article" date="2019" name="Int. J. Syst. Evol. Microbiol.">
        <title>The Global Catalogue of Microorganisms (GCM) 10K type strain sequencing project: providing services to taxonomists for standard genome sequencing and annotation.</title>
        <authorList>
            <consortium name="The Broad Institute Genomics Platform"/>
            <consortium name="The Broad Institute Genome Sequencing Center for Infectious Disease"/>
            <person name="Wu L."/>
            <person name="Ma J."/>
        </authorList>
    </citation>
    <scope>NUCLEOTIDE SEQUENCE [LARGE SCALE GENOMIC DNA]</scope>
    <source>
        <strain evidence="2 3">JCM 10977</strain>
    </source>
</reference>
<evidence type="ECO:0000313" key="2">
    <source>
        <dbReference type="EMBL" id="GAA0944241.1"/>
    </source>
</evidence>
<dbReference type="Gene3D" id="3.40.50.300">
    <property type="entry name" value="P-loop containing nucleotide triphosphate hydrolases"/>
    <property type="match status" value="1"/>
</dbReference>
<name>A0ABN1QLF8_9ACTN</name>
<organism evidence="2 3">
    <name type="scientific">Kribbella koreensis</name>
    <dbReference type="NCBI Taxonomy" id="57909"/>
    <lineage>
        <taxon>Bacteria</taxon>
        <taxon>Bacillati</taxon>
        <taxon>Actinomycetota</taxon>
        <taxon>Actinomycetes</taxon>
        <taxon>Propionibacteriales</taxon>
        <taxon>Kribbellaceae</taxon>
        <taxon>Kribbella</taxon>
    </lineage>
</organism>
<dbReference type="Pfam" id="PF00196">
    <property type="entry name" value="GerE"/>
    <property type="match status" value="1"/>
</dbReference>
<protein>
    <submittedName>
        <fullName evidence="2">LuxR family transcriptional regulator</fullName>
    </submittedName>
</protein>
<dbReference type="PANTHER" id="PTHR47691">
    <property type="entry name" value="REGULATOR-RELATED"/>
    <property type="match status" value="1"/>
</dbReference>
<dbReference type="PRINTS" id="PR00038">
    <property type="entry name" value="HTHLUXR"/>
</dbReference>
<dbReference type="RefSeq" id="WP_343971459.1">
    <property type="nucleotide sequence ID" value="NZ_BAAAHK010000008.1"/>
</dbReference>
<dbReference type="SUPFAM" id="SSF52540">
    <property type="entry name" value="P-loop containing nucleoside triphosphate hydrolases"/>
    <property type="match status" value="1"/>
</dbReference>
<keyword evidence="3" id="KW-1185">Reference proteome</keyword>
<dbReference type="InterPro" id="IPR049945">
    <property type="entry name" value="AAA_22"/>
</dbReference>
<proteinExistence type="predicted"/>
<evidence type="ECO:0000259" key="1">
    <source>
        <dbReference type="PROSITE" id="PS50043"/>
    </source>
</evidence>
<feature type="domain" description="HTH luxR-type" evidence="1">
    <location>
        <begin position="724"/>
        <end position="789"/>
    </location>
</feature>
<dbReference type="InterPro" id="IPR058852">
    <property type="entry name" value="HTH_77"/>
</dbReference>
<accession>A0ABN1QLF8</accession>
<dbReference type="Pfam" id="PF13401">
    <property type="entry name" value="AAA_22"/>
    <property type="match status" value="1"/>
</dbReference>
<dbReference type="CDD" id="cd06170">
    <property type="entry name" value="LuxR_C_like"/>
    <property type="match status" value="1"/>
</dbReference>
<comment type="caution">
    <text evidence="2">The sequence shown here is derived from an EMBL/GenBank/DDBJ whole genome shotgun (WGS) entry which is preliminary data.</text>
</comment>
<dbReference type="EMBL" id="BAAAHK010000008">
    <property type="protein sequence ID" value="GAA0944241.1"/>
    <property type="molecule type" value="Genomic_DNA"/>
</dbReference>